<protein>
    <submittedName>
        <fullName evidence="2">Uncharacterized protein</fullName>
    </submittedName>
</protein>
<gene>
    <name evidence="2" type="ORF">BSO21_10320</name>
</gene>
<dbReference type="Proteomes" id="UP000187158">
    <property type="component" value="Unassembled WGS sequence"/>
</dbReference>
<feature type="transmembrane region" description="Helical" evidence="1">
    <location>
        <begin position="12"/>
        <end position="29"/>
    </location>
</feature>
<keyword evidence="1" id="KW-0812">Transmembrane</keyword>
<evidence type="ECO:0000313" key="2">
    <source>
        <dbReference type="EMBL" id="OMD34806.1"/>
    </source>
</evidence>
<name>A0ABX3GU61_9BACL</name>
<sequence length="250" mass="29487">MNIEIEPISFTLSLTAILTAFLAAVWWLARNYATKRVEYEFQKRIEKHKSELQSIFNFNNFGFGRKLQEFNLFITKKHEVYPILFELYLKADGYVGGLRGLQTAHNYLPYSAKQIELILVEDYQMPRVYFEDILRNWDSDKEALEEKFLDFMKNAELQRAKRALAEAKNNTLIYGIYLSSEIADSLKELHKLLNEYVFNFFILEESDATEQRELKAEMRKIKGKVTNMFPEIKRSMQEELGRGDKFAQSN</sequence>
<keyword evidence="3" id="KW-1185">Reference proteome</keyword>
<keyword evidence="1" id="KW-1133">Transmembrane helix</keyword>
<evidence type="ECO:0000313" key="3">
    <source>
        <dbReference type="Proteomes" id="UP000187158"/>
    </source>
</evidence>
<comment type="caution">
    <text evidence="2">The sequence shown here is derived from an EMBL/GenBank/DDBJ whole genome shotgun (WGS) entry which is preliminary data.</text>
</comment>
<reference evidence="2 3" key="1">
    <citation type="submission" date="2016-11" db="EMBL/GenBank/DDBJ databases">
        <title>Paenibacillus species isolates.</title>
        <authorList>
            <person name="Beno S.M."/>
        </authorList>
    </citation>
    <scope>NUCLEOTIDE SEQUENCE [LARGE SCALE GENOMIC DNA]</scope>
    <source>
        <strain evidence="2 3">FSL H7-0433</strain>
    </source>
</reference>
<accession>A0ABX3GU61</accession>
<dbReference type="EMBL" id="MPVP01000047">
    <property type="protein sequence ID" value="OMD34806.1"/>
    <property type="molecule type" value="Genomic_DNA"/>
</dbReference>
<proteinExistence type="predicted"/>
<evidence type="ECO:0000256" key="1">
    <source>
        <dbReference type="SAM" id="Phobius"/>
    </source>
</evidence>
<keyword evidence="1" id="KW-0472">Membrane</keyword>
<dbReference type="RefSeq" id="WP_076218594.1">
    <property type="nucleotide sequence ID" value="NZ_MPVP01000047.1"/>
</dbReference>
<organism evidence="2 3">
    <name type="scientific">Paenibacillus odorifer</name>
    <dbReference type="NCBI Taxonomy" id="189426"/>
    <lineage>
        <taxon>Bacteria</taxon>
        <taxon>Bacillati</taxon>
        <taxon>Bacillota</taxon>
        <taxon>Bacilli</taxon>
        <taxon>Bacillales</taxon>
        <taxon>Paenibacillaceae</taxon>
        <taxon>Paenibacillus</taxon>
    </lineage>
</organism>